<dbReference type="Pfam" id="PF00047">
    <property type="entry name" value="ig"/>
    <property type="match status" value="1"/>
</dbReference>
<dbReference type="AlphaFoldDB" id="A0A5C6PJ92"/>
<evidence type="ECO:0000256" key="4">
    <source>
        <dbReference type="ARBA" id="ARBA00023319"/>
    </source>
</evidence>
<dbReference type="Proteomes" id="UP000324091">
    <property type="component" value="Chromosome 10"/>
</dbReference>
<keyword evidence="5" id="KW-0812">Transmembrane</keyword>
<keyword evidence="5" id="KW-1133">Transmembrane helix</keyword>
<keyword evidence="5" id="KW-0472">Membrane</keyword>
<dbReference type="PANTHER" id="PTHR44337:SF20">
    <property type="entry name" value="CARCINOEMBRYONIC ANTIGEN-RELATED CELL ADHESION MOLECULE 5-RELATED"/>
    <property type="match status" value="1"/>
</dbReference>
<dbReference type="InterPro" id="IPR003599">
    <property type="entry name" value="Ig_sub"/>
</dbReference>
<comment type="caution">
    <text evidence="8">The sequence shown here is derived from an EMBL/GenBank/DDBJ whole genome shotgun (WGS) entry which is preliminary data.</text>
</comment>
<feature type="domain" description="Ig-like" evidence="7">
    <location>
        <begin position="217"/>
        <end position="293"/>
    </location>
</feature>
<evidence type="ECO:0000256" key="3">
    <source>
        <dbReference type="ARBA" id="ARBA00023180"/>
    </source>
</evidence>
<evidence type="ECO:0000256" key="2">
    <source>
        <dbReference type="ARBA" id="ARBA00023157"/>
    </source>
</evidence>
<protein>
    <submittedName>
        <fullName evidence="8">Carcinoembryonic antigen-related cell adhesion molecule 16</fullName>
    </submittedName>
</protein>
<evidence type="ECO:0000313" key="8">
    <source>
        <dbReference type="EMBL" id="TWW78981.1"/>
    </source>
</evidence>
<dbReference type="InterPro" id="IPR013151">
    <property type="entry name" value="Immunoglobulin_dom"/>
</dbReference>
<keyword evidence="2" id="KW-1015">Disulfide bond</keyword>
<dbReference type="PANTHER" id="PTHR44337">
    <property type="entry name" value="CARCINOEMBRYONIC ANTIGEN-RELATED CELL ADHESION MOLECULE 8"/>
    <property type="match status" value="1"/>
</dbReference>
<keyword evidence="1 6" id="KW-0732">Signal</keyword>
<organism evidence="8 9">
    <name type="scientific">Takifugu flavidus</name>
    <name type="common">sansaifugu</name>
    <dbReference type="NCBI Taxonomy" id="433684"/>
    <lineage>
        <taxon>Eukaryota</taxon>
        <taxon>Metazoa</taxon>
        <taxon>Chordata</taxon>
        <taxon>Craniata</taxon>
        <taxon>Vertebrata</taxon>
        <taxon>Euteleostomi</taxon>
        <taxon>Actinopterygii</taxon>
        <taxon>Neopterygii</taxon>
        <taxon>Teleostei</taxon>
        <taxon>Neoteleostei</taxon>
        <taxon>Acanthomorphata</taxon>
        <taxon>Eupercaria</taxon>
        <taxon>Tetraodontiformes</taxon>
        <taxon>Tetradontoidea</taxon>
        <taxon>Tetraodontidae</taxon>
        <taxon>Takifugu</taxon>
    </lineage>
</organism>
<dbReference type="SMART" id="SM00408">
    <property type="entry name" value="IGc2"/>
    <property type="match status" value="2"/>
</dbReference>
<feature type="signal peptide" evidence="6">
    <location>
        <begin position="1"/>
        <end position="19"/>
    </location>
</feature>
<dbReference type="SUPFAM" id="SSF48726">
    <property type="entry name" value="Immunoglobulin"/>
    <property type="match status" value="3"/>
</dbReference>
<dbReference type="InterPro" id="IPR036179">
    <property type="entry name" value="Ig-like_dom_sf"/>
</dbReference>
<evidence type="ECO:0000256" key="6">
    <source>
        <dbReference type="SAM" id="SignalP"/>
    </source>
</evidence>
<dbReference type="Gene3D" id="2.60.40.10">
    <property type="entry name" value="Immunoglobulins"/>
    <property type="match status" value="3"/>
</dbReference>
<feature type="chain" id="PRO_5022937051" evidence="6">
    <location>
        <begin position="20"/>
        <end position="336"/>
    </location>
</feature>
<dbReference type="Pfam" id="PF07686">
    <property type="entry name" value="V-set"/>
    <property type="match status" value="1"/>
</dbReference>
<dbReference type="InterPro" id="IPR003598">
    <property type="entry name" value="Ig_sub2"/>
</dbReference>
<dbReference type="PROSITE" id="PS50835">
    <property type="entry name" value="IG_LIKE"/>
    <property type="match status" value="2"/>
</dbReference>
<dbReference type="EMBL" id="RHFK02000002">
    <property type="protein sequence ID" value="TWW78981.1"/>
    <property type="molecule type" value="Genomic_DNA"/>
</dbReference>
<keyword evidence="4" id="KW-0393">Immunoglobulin domain</keyword>
<keyword evidence="9" id="KW-1185">Reference proteome</keyword>
<dbReference type="InterPro" id="IPR052598">
    <property type="entry name" value="IgSF_CEA-related"/>
</dbReference>
<gene>
    <name evidence="8" type="ORF">D4764_10G0000110</name>
</gene>
<dbReference type="InterPro" id="IPR007110">
    <property type="entry name" value="Ig-like_dom"/>
</dbReference>
<evidence type="ECO:0000313" key="9">
    <source>
        <dbReference type="Proteomes" id="UP000324091"/>
    </source>
</evidence>
<proteinExistence type="predicted"/>
<keyword evidence="3" id="KW-0325">Glycoprotein</keyword>
<dbReference type="SMART" id="SM00409">
    <property type="entry name" value="IG"/>
    <property type="match status" value="3"/>
</dbReference>
<evidence type="ECO:0000256" key="1">
    <source>
        <dbReference type="ARBA" id="ARBA00022729"/>
    </source>
</evidence>
<feature type="domain" description="Ig-like" evidence="7">
    <location>
        <begin position="123"/>
        <end position="212"/>
    </location>
</feature>
<sequence>MEIALFCIIPVAFTGLIKGEGVLPHDSLNASVGMSVTFSTTVTPQEAPFSIIDWKFNGTTIIFFNEVINTTPGYEGKVNISMDTASLELRNLTVNDSGQYSVIIVPRQQSAREGATTLNVYVPVSGVVVSNPDGDLVESNSSVRLSCSSSGSSLSFLWLNSSSGVTASDRVHTTDGGSTLVIRNVTRYDQGPFRCRVSNPVSSGTSDPVDLTINYGPENTFVQPTNEYYEAGSNITLNCSTISMPPALVNWFRNEVRLSETGPHLELNNVQENQSGNYSCQAFNNKTLRYDMSQILALNILADSGPACSGGCIAAISVSCVVLVGAAIGGCFYYRT</sequence>
<accession>A0A5C6PJ92</accession>
<evidence type="ECO:0000256" key="5">
    <source>
        <dbReference type="SAM" id="Phobius"/>
    </source>
</evidence>
<evidence type="ECO:0000259" key="7">
    <source>
        <dbReference type="PROSITE" id="PS50835"/>
    </source>
</evidence>
<dbReference type="InterPro" id="IPR013783">
    <property type="entry name" value="Ig-like_fold"/>
</dbReference>
<feature type="transmembrane region" description="Helical" evidence="5">
    <location>
        <begin position="313"/>
        <end position="334"/>
    </location>
</feature>
<dbReference type="InterPro" id="IPR013106">
    <property type="entry name" value="Ig_V-set"/>
</dbReference>
<dbReference type="Pfam" id="PF13927">
    <property type="entry name" value="Ig_3"/>
    <property type="match status" value="1"/>
</dbReference>
<name>A0A5C6PJ92_9TELE</name>
<reference evidence="8 9" key="1">
    <citation type="submission" date="2019-04" db="EMBL/GenBank/DDBJ databases">
        <title>Chromosome genome assembly for Takifugu flavidus.</title>
        <authorList>
            <person name="Xiao S."/>
        </authorList>
    </citation>
    <scope>NUCLEOTIDE SEQUENCE [LARGE SCALE GENOMIC DNA]</scope>
    <source>
        <strain evidence="8">HTHZ2018</strain>
        <tissue evidence="8">Muscle</tissue>
    </source>
</reference>